<protein>
    <submittedName>
        <fullName evidence="4">RHTO0S12e04742g1_1</fullName>
    </submittedName>
</protein>
<feature type="region of interest" description="Disordered" evidence="2">
    <location>
        <begin position="37"/>
        <end position="59"/>
    </location>
</feature>
<evidence type="ECO:0000256" key="2">
    <source>
        <dbReference type="SAM" id="MobiDB-lite"/>
    </source>
</evidence>
<dbReference type="EMBL" id="LK052947">
    <property type="protein sequence ID" value="CDR46463.1"/>
    <property type="molecule type" value="Genomic_DNA"/>
</dbReference>
<feature type="compositionally biased region" description="Polar residues" evidence="2">
    <location>
        <begin position="37"/>
        <end position="47"/>
    </location>
</feature>
<evidence type="ECO:0000256" key="1">
    <source>
        <dbReference type="SAM" id="Coils"/>
    </source>
</evidence>
<dbReference type="AlphaFoldDB" id="A0A061B963"/>
<feature type="compositionally biased region" description="Low complexity" evidence="2">
    <location>
        <begin position="378"/>
        <end position="388"/>
    </location>
</feature>
<gene>
    <name evidence="4" type="ORF">RHTO0S_12e04742g</name>
</gene>
<evidence type="ECO:0000313" key="4">
    <source>
        <dbReference type="EMBL" id="CDR46463.1"/>
    </source>
</evidence>
<feature type="region of interest" description="Disordered" evidence="2">
    <location>
        <begin position="504"/>
        <end position="546"/>
    </location>
</feature>
<keyword evidence="1" id="KW-0175">Coiled coil</keyword>
<proteinExistence type="predicted"/>
<accession>A0A061B963</accession>
<sequence>MRTTSLVLLSLASASSLVAAKPAEGGSIEALLDRVAQRSNPSASAKPSETPVVVEDGVKPAPAVEKADLSVEEDDGPRNKLVRRSRAQKHEKMAKRWVWATSIIQDGATGAPPVGSNANLLSSSTTIAADTPAATLVAPSFPPVSSVGASSTVAPAVANATSSSTTASVASQTTGLLTKVRQTFKQREHALIARDYEDEEDDYADEEIDFEDEEDDVEERQEKKRWVWATGIIQDGATDAPPIGQNANLLTPSTTIVLNTPAATLVPPTFAPVAATTPAASQAPNVLVAPVAVNSSSTTTSAPKTSMTPVARKFGHKAVGRAFHGQQESRRWVWATSIIQDGASDAPPVGENANLLSSSAYPVTTPAAALTPPSFPPVAASSSISSSTTPPPAPSSTTVPPPAIAVAAAPTTLAAPAAATTTSAAHGLAAFNPKHIFEEIEAGFEKLFHIHQSTTTAAPVQSTSAAPNAKRWVWATSIIQDGDPNAPPVGSNYNLLSGTTPANTPAATLVPPSFPPVKATPPSSSTTTPAASKTPVLAASPVSHSPTHRVLFKDRHPASASSPPPVVAAANAAVTQSMLSAATKPTSAAQQWYRADPKRKRMARAKRA</sequence>
<feature type="compositionally biased region" description="Polar residues" evidence="2">
    <location>
        <begin position="580"/>
        <end position="590"/>
    </location>
</feature>
<feature type="compositionally biased region" description="Pro residues" evidence="2">
    <location>
        <begin position="389"/>
        <end position="401"/>
    </location>
</feature>
<feature type="signal peptide" evidence="3">
    <location>
        <begin position="1"/>
        <end position="20"/>
    </location>
</feature>
<name>A0A061B963_RHOTO</name>
<dbReference type="OrthoDB" id="2529700at2759"/>
<feature type="region of interest" description="Disordered" evidence="2">
    <location>
        <begin position="580"/>
        <end position="608"/>
    </location>
</feature>
<feature type="chain" id="PRO_5030001719" evidence="3">
    <location>
        <begin position="21"/>
        <end position="608"/>
    </location>
</feature>
<keyword evidence="3" id="KW-0732">Signal</keyword>
<feature type="region of interest" description="Disordered" evidence="2">
    <location>
        <begin position="378"/>
        <end position="401"/>
    </location>
</feature>
<feature type="coiled-coil region" evidence="1">
    <location>
        <begin position="196"/>
        <end position="223"/>
    </location>
</feature>
<organism evidence="4">
    <name type="scientific">Rhodotorula toruloides</name>
    <name type="common">Yeast</name>
    <name type="synonym">Rhodosporidium toruloides</name>
    <dbReference type="NCBI Taxonomy" id="5286"/>
    <lineage>
        <taxon>Eukaryota</taxon>
        <taxon>Fungi</taxon>
        <taxon>Dikarya</taxon>
        <taxon>Basidiomycota</taxon>
        <taxon>Pucciniomycotina</taxon>
        <taxon>Microbotryomycetes</taxon>
        <taxon>Sporidiobolales</taxon>
        <taxon>Sporidiobolaceae</taxon>
        <taxon>Rhodotorula</taxon>
    </lineage>
</organism>
<reference evidence="4" key="1">
    <citation type="journal article" date="2014" name="Genome Announc.">
        <title>Draft genome sequence of Rhodosporidium toruloides CECT1137, an oleaginous yeast of biotechnological interest.</title>
        <authorList>
            <person name="Morin N."/>
            <person name="Calcas X."/>
            <person name="Devillers H."/>
            <person name="Durrens P."/>
            <person name="Sherman D.J."/>
            <person name="Nicaud J.-M."/>
            <person name="Neuveglise C."/>
        </authorList>
    </citation>
    <scope>NUCLEOTIDE SEQUENCE</scope>
    <source>
        <strain evidence="4">CECT1137</strain>
    </source>
</reference>
<feature type="compositionally biased region" description="Basic residues" evidence="2">
    <location>
        <begin position="597"/>
        <end position="608"/>
    </location>
</feature>
<feature type="compositionally biased region" description="Low complexity" evidence="2">
    <location>
        <begin position="520"/>
        <end position="536"/>
    </location>
</feature>
<evidence type="ECO:0000256" key="3">
    <source>
        <dbReference type="SAM" id="SignalP"/>
    </source>
</evidence>